<name>A0A1C7LU18_GRIFR</name>
<dbReference type="AlphaFoldDB" id="A0A1C7LU18"/>
<dbReference type="Proteomes" id="UP000092993">
    <property type="component" value="Unassembled WGS sequence"/>
</dbReference>
<protein>
    <submittedName>
        <fullName evidence="1">Uncharacterized protein</fullName>
    </submittedName>
</protein>
<reference evidence="1 2" key="1">
    <citation type="submission" date="2016-03" db="EMBL/GenBank/DDBJ databases">
        <title>Whole genome sequencing of Grifola frondosa 9006-11.</title>
        <authorList>
            <person name="Min B."/>
            <person name="Park H."/>
            <person name="Kim J.-G."/>
            <person name="Cho H."/>
            <person name="Oh Y.-L."/>
            <person name="Kong W.-S."/>
            <person name="Choi I.-G."/>
        </authorList>
    </citation>
    <scope>NUCLEOTIDE SEQUENCE [LARGE SCALE GENOMIC DNA]</scope>
    <source>
        <strain evidence="1 2">9006-11</strain>
    </source>
</reference>
<keyword evidence="2" id="KW-1185">Reference proteome</keyword>
<accession>A0A1C7LU18</accession>
<dbReference type="EMBL" id="LUGG01000023">
    <property type="protein sequence ID" value="OBZ67686.1"/>
    <property type="molecule type" value="Genomic_DNA"/>
</dbReference>
<proteinExistence type="predicted"/>
<evidence type="ECO:0000313" key="2">
    <source>
        <dbReference type="Proteomes" id="UP000092993"/>
    </source>
</evidence>
<sequence>MNATACGYIIRTLAYRDIANAVPLLAFIRMQQLLHLRDVGFERILILPWEDSDSDRNGAKTETVLPLSAPFRGVDGSPVDEIPIAKGSTICIGVAGANCDTALWDADTYEMTLLGGARACIGFKLSELEMFFQSMEEHPKQSPYAAHDHSPVRVLERCRRAHEKRWSRRPRAPVMPVDDGDIPTLDDLMEAAGAPLTEPQIGFFKLGDGSKEIDNVLDVSLCTNFRSLRFRSPATYPLRRSLNWDETCCIIAGFLEHLEEL</sequence>
<organism evidence="1 2">
    <name type="scientific">Grifola frondosa</name>
    <name type="common">Maitake</name>
    <name type="synonym">Polyporus frondosus</name>
    <dbReference type="NCBI Taxonomy" id="5627"/>
    <lineage>
        <taxon>Eukaryota</taxon>
        <taxon>Fungi</taxon>
        <taxon>Dikarya</taxon>
        <taxon>Basidiomycota</taxon>
        <taxon>Agaricomycotina</taxon>
        <taxon>Agaricomycetes</taxon>
        <taxon>Polyporales</taxon>
        <taxon>Grifolaceae</taxon>
        <taxon>Grifola</taxon>
    </lineage>
</organism>
<evidence type="ECO:0000313" key="1">
    <source>
        <dbReference type="EMBL" id="OBZ67686.1"/>
    </source>
</evidence>
<dbReference type="STRING" id="5627.A0A1C7LU18"/>
<gene>
    <name evidence="1" type="ORF">A0H81_12289</name>
</gene>
<dbReference type="OrthoDB" id="2788229at2759"/>
<comment type="caution">
    <text evidence="1">The sequence shown here is derived from an EMBL/GenBank/DDBJ whole genome shotgun (WGS) entry which is preliminary data.</text>
</comment>